<dbReference type="OrthoDB" id="8954737at2759"/>
<dbReference type="GO" id="GO:0007166">
    <property type="term" value="P:cell surface receptor signaling pathway"/>
    <property type="evidence" value="ECO:0007669"/>
    <property type="project" value="TreeGrafter"/>
</dbReference>
<gene>
    <name evidence="4" type="ORF">AB205_0115900</name>
</gene>
<dbReference type="InterPro" id="IPR050488">
    <property type="entry name" value="Ig_Fc_receptor"/>
</dbReference>
<dbReference type="InterPro" id="IPR007110">
    <property type="entry name" value="Ig-like_dom"/>
</dbReference>
<dbReference type="SMART" id="SM00409">
    <property type="entry name" value="IG"/>
    <property type="match status" value="1"/>
</dbReference>
<dbReference type="GO" id="GO:0006955">
    <property type="term" value="P:immune response"/>
    <property type="evidence" value="ECO:0007669"/>
    <property type="project" value="TreeGrafter"/>
</dbReference>
<keyword evidence="2" id="KW-1015">Disulfide bond</keyword>
<evidence type="ECO:0000313" key="5">
    <source>
        <dbReference type="Proteomes" id="UP000228934"/>
    </source>
</evidence>
<reference evidence="5" key="1">
    <citation type="journal article" date="2017" name="Nat. Commun.">
        <title>The North American bullfrog draft genome provides insight into hormonal regulation of long noncoding RNA.</title>
        <authorList>
            <person name="Hammond S.A."/>
            <person name="Warren R.L."/>
            <person name="Vandervalk B.P."/>
            <person name="Kucuk E."/>
            <person name="Khan H."/>
            <person name="Gibb E.A."/>
            <person name="Pandoh P."/>
            <person name="Kirk H."/>
            <person name="Zhao Y."/>
            <person name="Jones M."/>
            <person name="Mungall A.J."/>
            <person name="Coope R."/>
            <person name="Pleasance S."/>
            <person name="Moore R.A."/>
            <person name="Holt R.A."/>
            <person name="Round J.M."/>
            <person name="Ohora S."/>
            <person name="Walle B.V."/>
            <person name="Veldhoen N."/>
            <person name="Helbing C.C."/>
            <person name="Birol I."/>
        </authorList>
    </citation>
    <scope>NUCLEOTIDE SEQUENCE [LARGE SCALE GENOMIC DNA]</scope>
</reference>
<evidence type="ECO:0000313" key="4">
    <source>
        <dbReference type="EMBL" id="PIO15981.1"/>
    </source>
</evidence>
<dbReference type="InterPro" id="IPR036179">
    <property type="entry name" value="Ig-like_dom_sf"/>
</dbReference>
<dbReference type="AlphaFoldDB" id="A0A2G9QLK5"/>
<dbReference type="PANTHER" id="PTHR11481">
    <property type="entry name" value="IMMUNOGLOBULIN FC RECEPTOR"/>
    <property type="match status" value="1"/>
</dbReference>
<dbReference type="GO" id="GO:0009897">
    <property type="term" value="C:external side of plasma membrane"/>
    <property type="evidence" value="ECO:0007669"/>
    <property type="project" value="TreeGrafter"/>
</dbReference>
<evidence type="ECO:0000256" key="1">
    <source>
        <dbReference type="ARBA" id="ARBA00022729"/>
    </source>
</evidence>
<dbReference type="EMBL" id="KV964617">
    <property type="protein sequence ID" value="PIO15981.1"/>
    <property type="molecule type" value="Genomic_DNA"/>
</dbReference>
<sequence>MITFMPNRNRVFKGESITMTCNMGNHNWPYVWLKDSQKVDTYMYYYTIPSAQVDHSGFYYCSQTVWMGVPIESETVRLEVIDGLVIIQPLVDEYGRSYSLTCHSPLGYTELSTTFYKDDENICPFREPVDIDSWNAPGKYRCERELSWNEFVTDSMSLHVRVDIDSWNAPGEYRCERELSRNEYVTYTDTVFLHVRGKSWS</sequence>
<dbReference type="InterPro" id="IPR003599">
    <property type="entry name" value="Ig_sub"/>
</dbReference>
<dbReference type="Gene3D" id="2.60.40.10">
    <property type="entry name" value="Immunoglobulins"/>
    <property type="match status" value="1"/>
</dbReference>
<dbReference type="Proteomes" id="UP000228934">
    <property type="component" value="Unassembled WGS sequence"/>
</dbReference>
<accession>A0A2G9QLK5</accession>
<keyword evidence="5" id="KW-1185">Reference proteome</keyword>
<organism evidence="4 5">
    <name type="scientific">Aquarana catesbeiana</name>
    <name type="common">American bullfrog</name>
    <name type="synonym">Rana catesbeiana</name>
    <dbReference type="NCBI Taxonomy" id="8400"/>
    <lineage>
        <taxon>Eukaryota</taxon>
        <taxon>Metazoa</taxon>
        <taxon>Chordata</taxon>
        <taxon>Craniata</taxon>
        <taxon>Vertebrata</taxon>
        <taxon>Euteleostomi</taxon>
        <taxon>Amphibia</taxon>
        <taxon>Batrachia</taxon>
        <taxon>Anura</taxon>
        <taxon>Neobatrachia</taxon>
        <taxon>Ranoidea</taxon>
        <taxon>Ranidae</taxon>
        <taxon>Aquarana</taxon>
    </lineage>
</organism>
<feature type="non-terminal residue" evidence="4">
    <location>
        <position position="201"/>
    </location>
</feature>
<dbReference type="PROSITE" id="PS50835">
    <property type="entry name" value="IG_LIKE"/>
    <property type="match status" value="1"/>
</dbReference>
<dbReference type="Pfam" id="PF13895">
    <property type="entry name" value="Ig_2"/>
    <property type="match status" value="1"/>
</dbReference>
<dbReference type="GO" id="GO:0004888">
    <property type="term" value="F:transmembrane signaling receptor activity"/>
    <property type="evidence" value="ECO:0007669"/>
    <property type="project" value="TreeGrafter"/>
</dbReference>
<dbReference type="SUPFAM" id="SSF48726">
    <property type="entry name" value="Immunoglobulin"/>
    <property type="match status" value="1"/>
</dbReference>
<evidence type="ECO:0000259" key="3">
    <source>
        <dbReference type="PROSITE" id="PS50835"/>
    </source>
</evidence>
<evidence type="ECO:0000256" key="2">
    <source>
        <dbReference type="ARBA" id="ARBA00023157"/>
    </source>
</evidence>
<proteinExistence type="predicted"/>
<dbReference type="PANTHER" id="PTHR11481:SF64">
    <property type="entry name" value="FC RECEPTOR-LIKE PROTEIN 4"/>
    <property type="match status" value="1"/>
</dbReference>
<feature type="domain" description="Ig-like" evidence="3">
    <location>
        <begin position="1"/>
        <end position="61"/>
    </location>
</feature>
<dbReference type="InterPro" id="IPR013783">
    <property type="entry name" value="Ig-like_fold"/>
</dbReference>
<keyword evidence="1" id="KW-0732">Signal</keyword>
<protein>
    <recommendedName>
        <fullName evidence="3">Ig-like domain-containing protein</fullName>
    </recommendedName>
</protein>
<name>A0A2G9QLK5_AQUCT</name>